<evidence type="ECO:0000256" key="4">
    <source>
        <dbReference type="PROSITE-ProRule" id="PRU00464"/>
    </source>
</evidence>
<dbReference type="EC" id="2.7.7.53" evidence="6"/>
<evidence type="ECO:0000256" key="1">
    <source>
        <dbReference type="ARBA" id="ARBA00022741"/>
    </source>
</evidence>
<protein>
    <submittedName>
        <fullName evidence="6">AP-4-A phosphorylase</fullName>
        <ecNumber evidence="6">2.7.7.53</ecNumber>
    </submittedName>
</protein>
<dbReference type="EMBL" id="LT859958">
    <property type="protein sequence ID" value="SMX55153.1"/>
    <property type="molecule type" value="Genomic_DNA"/>
</dbReference>
<dbReference type="Gene3D" id="3.30.428.10">
    <property type="entry name" value="HIT-like"/>
    <property type="match status" value="1"/>
</dbReference>
<keyword evidence="6" id="KW-0548">Nucleotidyltransferase</keyword>
<dbReference type="CDD" id="cd01275">
    <property type="entry name" value="FHIT"/>
    <property type="match status" value="1"/>
</dbReference>
<dbReference type="PANTHER" id="PTHR42997:SF1">
    <property type="entry name" value="AP-4-A PHOSPHORYLASE"/>
    <property type="match status" value="1"/>
</dbReference>
<dbReference type="InterPro" id="IPR039383">
    <property type="entry name" value="FHIT"/>
</dbReference>
<accession>A0A1Y6K685</accession>
<dbReference type="PROSITE" id="PS51084">
    <property type="entry name" value="HIT_2"/>
    <property type="match status" value="1"/>
</dbReference>
<dbReference type="AlphaFoldDB" id="A0A1Y6K685"/>
<feature type="domain" description="HIT" evidence="5">
    <location>
        <begin position="23"/>
        <end position="133"/>
    </location>
</feature>
<evidence type="ECO:0000256" key="3">
    <source>
        <dbReference type="PIRSR" id="PIRSR639383-2"/>
    </source>
</evidence>
<keyword evidence="7" id="KW-1185">Reference proteome</keyword>
<dbReference type="SUPFAM" id="SSF54197">
    <property type="entry name" value="HIT-like"/>
    <property type="match status" value="1"/>
</dbReference>
<feature type="binding site" evidence="3">
    <location>
        <position position="50"/>
    </location>
    <ligand>
        <name>substrate</name>
    </ligand>
</feature>
<feature type="short sequence motif" description="Histidine triad motif" evidence="4">
    <location>
        <begin position="118"/>
        <end position="122"/>
    </location>
</feature>
<proteinExistence type="predicted"/>
<evidence type="ECO:0000313" key="6">
    <source>
        <dbReference type="EMBL" id="SMX55153.1"/>
    </source>
</evidence>
<dbReference type="GO" id="GO:0003877">
    <property type="term" value="F:ATP:ADP adenylyltransferase activity"/>
    <property type="evidence" value="ECO:0007669"/>
    <property type="project" value="UniProtKB-EC"/>
</dbReference>
<keyword evidence="1" id="KW-0547">Nucleotide-binding</keyword>
<evidence type="ECO:0000313" key="7">
    <source>
        <dbReference type="Proteomes" id="UP000195514"/>
    </source>
</evidence>
<evidence type="ECO:0000259" key="5">
    <source>
        <dbReference type="PROSITE" id="PS51084"/>
    </source>
</evidence>
<dbReference type="KEGG" id="abat:CFX1CAM_2088"/>
<evidence type="ECO:0000256" key="2">
    <source>
        <dbReference type="PIRSR" id="PIRSR639383-1"/>
    </source>
</evidence>
<name>A0A1Y6K685_9CHLR</name>
<dbReference type="OrthoDB" id="9784774at2"/>
<dbReference type="GO" id="GO:0000166">
    <property type="term" value="F:nucleotide binding"/>
    <property type="evidence" value="ECO:0007669"/>
    <property type="project" value="UniProtKB-KW"/>
</dbReference>
<dbReference type="InterPro" id="IPR036265">
    <property type="entry name" value="HIT-like_sf"/>
</dbReference>
<dbReference type="InterPro" id="IPR052908">
    <property type="entry name" value="AP-4-A_phosphorylase"/>
</dbReference>
<dbReference type="InterPro" id="IPR011146">
    <property type="entry name" value="HIT-like"/>
</dbReference>
<organism evidence="6 7">
    <name type="scientific">Candidatus Brevifilum fermentans</name>
    <dbReference type="NCBI Taxonomy" id="1986204"/>
    <lineage>
        <taxon>Bacteria</taxon>
        <taxon>Bacillati</taxon>
        <taxon>Chloroflexota</taxon>
        <taxon>Anaerolineae</taxon>
        <taxon>Anaerolineales</taxon>
        <taxon>Anaerolineaceae</taxon>
        <taxon>Candidatus Brevifilum</taxon>
    </lineage>
</organism>
<dbReference type="PANTHER" id="PTHR42997">
    <property type="entry name" value="HIT FAMILY HYDROLASE"/>
    <property type="match status" value="1"/>
</dbReference>
<sequence length="162" mass="18328">MNHIWTPWRMKYIQGDAAERACAFCLAAEREDGQENLVFHRGENLFMILNRYPYTSGHMMCVPFLHVSKLDDLTSEARCELMELVAKAVRVLSDVYKPEGFNVGMNLGSVAGAGIADHLHMHIVPRWGGDTSFISILSGTRVVPESLEVTYQKVKEAWERVD</sequence>
<feature type="active site" description="Tele-AMP-histidine intermediate" evidence="2">
    <location>
        <position position="120"/>
    </location>
</feature>
<reference evidence="7" key="1">
    <citation type="submission" date="2017-05" db="EMBL/GenBank/DDBJ databases">
        <authorList>
            <person name="Kirkegaard R."/>
            <person name="Mcilroy J S."/>
        </authorList>
    </citation>
    <scope>NUCLEOTIDE SEQUENCE [LARGE SCALE GENOMIC DNA]</scope>
</reference>
<dbReference type="Pfam" id="PF01230">
    <property type="entry name" value="HIT"/>
    <property type="match status" value="1"/>
</dbReference>
<gene>
    <name evidence="6" type="ORF">CFX1CAM_2088</name>
</gene>
<feature type="binding site" evidence="3">
    <location>
        <position position="122"/>
    </location>
    <ligand>
        <name>substrate</name>
    </ligand>
</feature>
<dbReference type="Proteomes" id="UP000195514">
    <property type="component" value="Chromosome I"/>
</dbReference>
<keyword evidence="6" id="KW-0808">Transferase</keyword>